<evidence type="ECO:0008006" key="3">
    <source>
        <dbReference type="Google" id="ProtNLM"/>
    </source>
</evidence>
<dbReference type="InterPro" id="IPR002816">
    <property type="entry name" value="TraB/PrgY/GumN_fam"/>
</dbReference>
<dbReference type="PATRIC" id="fig|1513271.3.peg.3361"/>
<dbReference type="CDD" id="cd14789">
    <property type="entry name" value="Tiki"/>
    <property type="match status" value="1"/>
</dbReference>
<proteinExistence type="predicted"/>
<dbReference type="STRING" id="1513271.XM47_16305"/>
<keyword evidence="2" id="KW-1185">Reference proteome</keyword>
<comment type="caution">
    <text evidence="1">The sequence shown here is derived from an EMBL/GenBank/DDBJ whole genome shotgun (WGS) entry which is preliminary data.</text>
</comment>
<dbReference type="PANTHER" id="PTHR40590:SF1">
    <property type="entry name" value="CYTOPLASMIC PROTEIN"/>
    <property type="match status" value="1"/>
</dbReference>
<sequence>MPAIKYQMQKYLTQFFIFLFLCLKLQFAFAQPAIWQLEHKNKTSFLFGTIHASQADMLAATQGILEQLPQVDTLVTEINLSQTKPAEINQLILKIAHLAKPKSLSNLLNSNQHNQLNNKLKTWQLNIASFDSLKPWFVALQLSVLQASNSGYDFQQSIDLYVTNWASKNDISTLGLETFQQQLEIFDQQADYGIEMLMETLVQLDNKDYQIANIADMWRNGDLAGLEQILIAANQAQKNQFVQQELLSKRNKAWIKKLKPMLSNQTNLIAVGLMHMVGKDNLLQLLTQNQIKVSRLNDFNVASTDK</sequence>
<organism evidence="1 2">
    <name type="scientific">Catenovulum maritimum</name>
    <dbReference type="NCBI Taxonomy" id="1513271"/>
    <lineage>
        <taxon>Bacteria</taxon>
        <taxon>Pseudomonadati</taxon>
        <taxon>Pseudomonadota</taxon>
        <taxon>Gammaproteobacteria</taxon>
        <taxon>Alteromonadales</taxon>
        <taxon>Alteromonadaceae</taxon>
        <taxon>Catenovulum</taxon>
    </lineage>
</organism>
<evidence type="ECO:0000313" key="1">
    <source>
        <dbReference type="EMBL" id="KMT64072.1"/>
    </source>
</evidence>
<dbReference type="RefSeq" id="WP_048694916.1">
    <property type="nucleotide sequence ID" value="NZ_KQ130504.1"/>
</dbReference>
<dbReference type="OrthoDB" id="357294at2"/>
<dbReference type="Pfam" id="PF01963">
    <property type="entry name" value="TraB_PrgY_gumN"/>
    <property type="match status" value="1"/>
</dbReference>
<dbReference type="InterPro" id="IPR047111">
    <property type="entry name" value="YbaP-like"/>
</dbReference>
<dbReference type="AlphaFoldDB" id="A0A0J8GMR2"/>
<gene>
    <name evidence="1" type="ORF">XM47_16305</name>
</gene>
<protein>
    <recommendedName>
        <fullName evidence="3">Polysaccharide biosynthesis protein GumN</fullName>
    </recommendedName>
</protein>
<evidence type="ECO:0000313" key="2">
    <source>
        <dbReference type="Proteomes" id="UP000037600"/>
    </source>
</evidence>
<dbReference type="PANTHER" id="PTHR40590">
    <property type="entry name" value="CYTOPLASMIC PROTEIN-RELATED"/>
    <property type="match status" value="1"/>
</dbReference>
<accession>A0A0J8GMR2</accession>
<dbReference type="Proteomes" id="UP000037600">
    <property type="component" value="Unassembled WGS sequence"/>
</dbReference>
<dbReference type="EMBL" id="LAZL01000032">
    <property type="protein sequence ID" value="KMT64072.1"/>
    <property type="molecule type" value="Genomic_DNA"/>
</dbReference>
<reference evidence="1 2" key="1">
    <citation type="submission" date="2015-04" db="EMBL/GenBank/DDBJ databases">
        <title>Draft Genome Sequence of the Novel Agar-Digesting Marine Bacterium Q1.</title>
        <authorList>
            <person name="Li Y."/>
            <person name="Li D."/>
            <person name="Chen G."/>
            <person name="Du Z."/>
        </authorList>
    </citation>
    <scope>NUCLEOTIDE SEQUENCE [LARGE SCALE GENOMIC DNA]</scope>
    <source>
        <strain evidence="1 2">Q1</strain>
    </source>
</reference>
<name>A0A0J8GMR2_9ALTE</name>